<protein>
    <submittedName>
        <fullName evidence="2">Uncharacterized protein CbrC (UPF0167 family)</fullName>
    </submittedName>
</protein>
<keyword evidence="1" id="KW-1133">Transmembrane helix</keyword>
<name>A0AAE4APL1_9BACT</name>
<evidence type="ECO:0000313" key="3">
    <source>
        <dbReference type="Proteomes" id="UP001238163"/>
    </source>
</evidence>
<organism evidence="2 3">
    <name type="scientific">Oligosphaera ethanolica</name>
    <dbReference type="NCBI Taxonomy" id="760260"/>
    <lineage>
        <taxon>Bacteria</taxon>
        <taxon>Pseudomonadati</taxon>
        <taxon>Lentisphaerota</taxon>
        <taxon>Oligosphaeria</taxon>
        <taxon>Oligosphaerales</taxon>
        <taxon>Oligosphaeraceae</taxon>
        <taxon>Oligosphaera</taxon>
    </lineage>
</organism>
<proteinExistence type="predicted"/>
<accession>A0AAE4APL1</accession>
<dbReference type="AlphaFoldDB" id="A0AAE4APL1"/>
<feature type="transmembrane region" description="Helical" evidence="1">
    <location>
        <begin position="62"/>
        <end position="86"/>
    </location>
</feature>
<keyword evidence="1" id="KW-0472">Membrane</keyword>
<keyword evidence="1" id="KW-0812">Transmembrane</keyword>
<evidence type="ECO:0000256" key="1">
    <source>
        <dbReference type="SAM" id="Phobius"/>
    </source>
</evidence>
<comment type="caution">
    <text evidence="2">The sequence shown here is derived from an EMBL/GenBank/DDBJ whole genome shotgun (WGS) entry which is preliminary data.</text>
</comment>
<reference evidence="2" key="1">
    <citation type="submission" date="2023-07" db="EMBL/GenBank/DDBJ databases">
        <title>Genomic Encyclopedia of Type Strains, Phase IV (KMG-IV): sequencing the most valuable type-strain genomes for metagenomic binning, comparative biology and taxonomic classification.</title>
        <authorList>
            <person name="Goeker M."/>
        </authorList>
    </citation>
    <scope>NUCLEOTIDE SEQUENCE</scope>
    <source>
        <strain evidence="2">DSM 24202</strain>
    </source>
</reference>
<gene>
    <name evidence="2" type="ORF">J3R75_002757</name>
</gene>
<dbReference type="EMBL" id="JAUSVL010000001">
    <property type="protein sequence ID" value="MDQ0290650.1"/>
    <property type="molecule type" value="Genomic_DNA"/>
</dbReference>
<evidence type="ECO:0000313" key="2">
    <source>
        <dbReference type="EMBL" id="MDQ0290650.1"/>
    </source>
</evidence>
<keyword evidence="3" id="KW-1185">Reference proteome</keyword>
<dbReference type="Proteomes" id="UP001238163">
    <property type="component" value="Unassembled WGS sequence"/>
</dbReference>
<sequence length="118" mass="12347">MPQVIRQQCFNHPACEAAVRCPGCGRFYCRECVVDFEGRLLCASCVAKLSAAPRFQRRLSALGHLAVALAGFALLWALFSLLGVALSRVPADIHSGAWLTTAAAPAAASAGDASTDGE</sequence>
<dbReference type="RefSeq" id="WP_307262345.1">
    <property type="nucleotide sequence ID" value="NZ_JAUSVL010000001.1"/>
</dbReference>